<gene>
    <name evidence="2" type="ORF">SAMN02746066_03013</name>
</gene>
<sequence>MGKIIFMGRTGCGKTTLCQKLSELEIRYRKTQAIELYDNAIDTPGEYLENRNYYRALINTAVDAKLIALIADPTAHDNYIPPAFAGTFAKELIGIVTKINLVKDQAAITKVEMNLKEAGVAKIFKVDTIDDIGIEELFAYIHEKIDD</sequence>
<proteinExistence type="inferred from homology"/>
<dbReference type="Gene3D" id="3.40.50.300">
    <property type="entry name" value="P-loop containing nucleotide triphosphate hydrolases"/>
    <property type="match status" value="1"/>
</dbReference>
<dbReference type="RefSeq" id="WP_073289196.1">
    <property type="nucleotide sequence ID" value="NZ_FRCP01000015.1"/>
</dbReference>
<dbReference type="CDD" id="cd00882">
    <property type="entry name" value="Ras_like_GTPase"/>
    <property type="match status" value="1"/>
</dbReference>
<comment type="similarity">
    <text evidence="1">Belongs to the EutP/PduV family.</text>
</comment>
<dbReference type="AlphaFoldDB" id="A0A1M7L235"/>
<dbReference type="PANTHER" id="PTHR40453:SF1">
    <property type="entry name" value="PROTEIN YOEF"/>
    <property type="match status" value="1"/>
</dbReference>
<evidence type="ECO:0000313" key="3">
    <source>
        <dbReference type="Proteomes" id="UP000184038"/>
    </source>
</evidence>
<evidence type="ECO:0000256" key="1">
    <source>
        <dbReference type="PIRNR" id="PIRNR036409"/>
    </source>
</evidence>
<dbReference type="Pfam" id="PF10662">
    <property type="entry name" value="PduV-EutP"/>
    <property type="match status" value="1"/>
</dbReference>
<dbReference type="InterPro" id="IPR027417">
    <property type="entry name" value="P-loop_NTPase"/>
</dbReference>
<dbReference type="Proteomes" id="UP000184038">
    <property type="component" value="Unassembled WGS sequence"/>
</dbReference>
<dbReference type="OrthoDB" id="6179at2"/>
<dbReference type="InterPro" id="IPR012381">
    <property type="entry name" value="EutP_PduV"/>
</dbReference>
<protein>
    <submittedName>
        <fullName evidence="2">Ethanolamine utilization protein EutP</fullName>
    </submittedName>
</protein>
<name>A0A1M7L235_9FIRM</name>
<dbReference type="EMBL" id="FRCP01000015">
    <property type="protein sequence ID" value="SHM71822.1"/>
    <property type="molecule type" value="Genomic_DNA"/>
</dbReference>
<dbReference type="NCBIfam" id="TIGR02528">
    <property type="entry name" value="EutP"/>
    <property type="match status" value="1"/>
</dbReference>
<dbReference type="STRING" id="1120996.SAMN02746066_03013"/>
<dbReference type="PANTHER" id="PTHR40453">
    <property type="entry name" value="PROTEIN YOEF"/>
    <property type="match status" value="1"/>
</dbReference>
<organism evidence="2 3">
    <name type="scientific">Anaerosporobacter mobilis DSM 15930</name>
    <dbReference type="NCBI Taxonomy" id="1120996"/>
    <lineage>
        <taxon>Bacteria</taxon>
        <taxon>Bacillati</taxon>
        <taxon>Bacillota</taxon>
        <taxon>Clostridia</taxon>
        <taxon>Lachnospirales</taxon>
        <taxon>Lachnospiraceae</taxon>
        <taxon>Anaerosporobacter</taxon>
    </lineage>
</organism>
<dbReference type="GO" id="GO:0006576">
    <property type="term" value="P:biogenic amine metabolic process"/>
    <property type="evidence" value="ECO:0007669"/>
    <property type="project" value="InterPro"/>
</dbReference>
<accession>A0A1M7L235</accession>
<dbReference type="GO" id="GO:0005524">
    <property type="term" value="F:ATP binding"/>
    <property type="evidence" value="ECO:0007669"/>
    <property type="project" value="UniProtKB-UniRule"/>
</dbReference>
<dbReference type="PIRSF" id="PIRSF036409">
    <property type="entry name" value="EutP_PduV"/>
    <property type="match status" value="1"/>
</dbReference>
<evidence type="ECO:0000313" key="2">
    <source>
        <dbReference type="EMBL" id="SHM71822.1"/>
    </source>
</evidence>
<dbReference type="SUPFAM" id="SSF52540">
    <property type="entry name" value="P-loop containing nucleoside triphosphate hydrolases"/>
    <property type="match status" value="1"/>
</dbReference>
<keyword evidence="1" id="KW-0547">Nucleotide-binding</keyword>
<reference evidence="2 3" key="1">
    <citation type="submission" date="2016-11" db="EMBL/GenBank/DDBJ databases">
        <authorList>
            <person name="Jaros S."/>
            <person name="Januszkiewicz K."/>
            <person name="Wedrychowicz H."/>
        </authorList>
    </citation>
    <scope>NUCLEOTIDE SEQUENCE [LARGE SCALE GENOMIC DNA]</scope>
    <source>
        <strain evidence="2 3">DSM 15930</strain>
    </source>
</reference>
<keyword evidence="3" id="KW-1185">Reference proteome</keyword>